<organism evidence="3 4">
    <name type="scientific">Orchesella dallaii</name>
    <dbReference type="NCBI Taxonomy" id="48710"/>
    <lineage>
        <taxon>Eukaryota</taxon>
        <taxon>Metazoa</taxon>
        <taxon>Ecdysozoa</taxon>
        <taxon>Arthropoda</taxon>
        <taxon>Hexapoda</taxon>
        <taxon>Collembola</taxon>
        <taxon>Entomobryomorpha</taxon>
        <taxon>Entomobryoidea</taxon>
        <taxon>Orchesellidae</taxon>
        <taxon>Orchesellinae</taxon>
        <taxon>Orchesella</taxon>
    </lineage>
</organism>
<protein>
    <recommendedName>
        <fullName evidence="5">Cupin-like domain-containing protein</fullName>
    </recommendedName>
</protein>
<reference evidence="3 4" key="1">
    <citation type="submission" date="2024-08" db="EMBL/GenBank/DDBJ databases">
        <authorList>
            <person name="Cucini C."/>
            <person name="Frati F."/>
        </authorList>
    </citation>
    <scope>NUCLEOTIDE SEQUENCE [LARGE SCALE GENOMIC DNA]</scope>
</reference>
<evidence type="ECO:0000256" key="1">
    <source>
        <dbReference type="SAM" id="MobiDB-lite"/>
    </source>
</evidence>
<feature type="compositionally biased region" description="Basic and acidic residues" evidence="1">
    <location>
        <begin position="8"/>
        <end position="20"/>
    </location>
</feature>
<comment type="caution">
    <text evidence="3">The sequence shown here is derived from an EMBL/GenBank/DDBJ whole genome shotgun (WGS) entry which is preliminary data.</text>
</comment>
<feature type="region of interest" description="Disordered" evidence="1">
    <location>
        <begin position="1"/>
        <end position="20"/>
    </location>
</feature>
<evidence type="ECO:0000313" key="4">
    <source>
        <dbReference type="Proteomes" id="UP001642540"/>
    </source>
</evidence>
<dbReference type="Gene3D" id="2.60.120.650">
    <property type="entry name" value="Cupin"/>
    <property type="match status" value="1"/>
</dbReference>
<dbReference type="EMBL" id="CAXLJM020000069">
    <property type="protein sequence ID" value="CAL8125521.1"/>
    <property type="molecule type" value="Genomic_DNA"/>
</dbReference>
<keyword evidence="2" id="KW-0812">Transmembrane</keyword>
<dbReference type="Proteomes" id="UP001642540">
    <property type="component" value="Unassembled WGS sequence"/>
</dbReference>
<accession>A0ABP1RBJ8</accession>
<evidence type="ECO:0008006" key="5">
    <source>
        <dbReference type="Google" id="ProtNLM"/>
    </source>
</evidence>
<sequence length="371" mass="42370">MGKKGKKTTPDNPKKEDPNADRLQKLLFAHCNQQLKDGVKMDEIINFLKNQKLVEDFFKKQKNPEAVSGDGPNEDKESKLKKGLRLIGKFNIIILFTFLLFLTALMGYVGVCHLLDVNPLKYFPKIQEKRCLIPVNQIIKEMARPLADCAYCSVGDPVIEMNEIPSKEEFLKVAYLSKTIIIRGGVEKLGIKKENLTIDKIKEIFASQPGGMKAVADYSTFTAFTSHFVYLEDALEAVSDDFIWTEEKESWYFGWSNEHLGASKKLRKLFPRPDFLPDEVDPTGFDWMFIGSPGPGVPMHLDFVKRPLWQAQMSGVKRWEVFPVYECESACPNPVVFTVYTGDIAFVAPHFWFHKTFVEGKKLSMTIGWDY</sequence>
<keyword evidence="2" id="KW-1133">Transmembrane helix</keyword>
<keyword evidence="4" id="KW-1185">Reference proteome</keyword>
<feature type="transmembrane region" description="Helical" evidence="2">
    <location>
        <begin position="90"/>
        <end position="111"/>
    </location>
</feature>
<gene>
    <name evidence="3" type="ORF">ODALV1_LOCUS21001</name>
</gene>
<keyword evidence="2" id="KW-0472">Membrane</keyword>
<proteinExistence type="predicted"/>
<dbReference type="SUPFAM" id="SSF51197">
    <property type="entry name" value="Clavaminate synthase-like"/>
    <property type="match status" value="1"/>
</dbReference>
<evidence type="ECO:0000313" key="3">
    <source>
        <dbReference type="EMBL" id="CAL8125521.1"/>
    </source>
</evidence>
<name>A0ABP1RBJ8_9HEXA</name>
<evidence type="ECO:0000256" key="2">
    <source>
        <dbReference type="SAM" id="Phobius"/>
    </source>
</evidence>